<feature type="domain" description="CGL160/ATPI" evidence="7">
    <location>
        <begin position="29"/>
        <end position="136"/>
    </location>
</feature>
<keyword evidence="3 6" id="KW-1133">Transmembrane helix</keyword>
<dbReference type="InterPro" id="IPR056309">
    <property type="entry name" value="CGL160/ATPI_dom"/>
</dbReference>
<keyword evidence="9" id="KW-1185">Reference proteome</keyword>
<gene>
    <name evidence="8" type="primary">atp1</name>
    <name evidence="8" type="ORF">PCC6912_22460</name>
</gene>
<evidence type="ECO:0000256" key="1">
    <source>
        <dbReference type="ARBA" id="ARBA00004141"/>
    </source>
</evidence>
<evidence type="ECO:0000256" key="5">
    <source>
        <dbReference type="SAM" id="MobiDB-lite"/>
    </source>
</evidence>
<keyword evidence="4 6" id="KW-0472">Membrane</keyword>
<dbReference type="EMBL" id="RSCJ01000007">
    <property type="protein sequence ID" value="RUR83413.1"/>
    <property type="molecule type" value="Genomic_DNA"/>
</dbReference>
<evidence type="ECO:0000256" key="3">
    <source>
        <dbReference type="ARBA" id="ARBA00022989"/>
    </source>
</evidence>
<evidence type="ECO:0000313" key="9">
    <source>
        <dbReference type="Proteomes" id="UP000268857"/>
    </source>
</evidence>
<dbReference type="OrthoDB" id="462305at2"/>
<comment type="caution">
    <text evidence="8">The sequence shown here is derived from an EMBL/GenBank/DDBJ whole genome shotgun (WGS) entry which is preliminary data.</text>
</comment>
<reference evidence="8 9" key="1">
    <citation type="journal article" date="2019" name="Genome Biol. Evol.">
        <title>Day and night: Metabolic profiles and evolutionary relationships of six axenic non-marine cyanobacteria.</title>
        <authorList>
            <person name="Will S.E."/>
            <person name="Henke P."/>
            <person name="Boedeker C."/>
            <person name="Huang S."/>
            <person name="Brinkmann H."/>
            <person name="Rohde M."/>
            <person name="Jarek M."/>
            <person name="Friedl T."/>
            <person name="Seufert S."/>
            <person name="Schumacher M."/>
            <person name="Overmann J."/>
            <person name="Neumann-Schaal M."/>
            <person name="Petersen J."/>
        </authorList>
    </citation>
    <scope>NUCLEOTIDE SEQUENCE [LARGE SCALE GENOMIC DNA]</scope>
    <source>
        <strain evidence="8 9">PCC 6912</strain>
    </source>
</reference>
<evidence type="ECO:0000256" key="4">
    <source>
        <dbReference type="ARBA" id="ARBA00023136"/>
    </source>
</evidence>
<dbReference type="AlphaFoldDB" id="A0A433NKU1"/>
<name>A0A433NKU1_CHLFR</name>
<dbReference type="Pfam" id="PF24763">
    <property type="entry name" value="CGL160_C"/>
    <property type="match status" value="1"/>
</dbReference>
<protein>
    <submittedName>
        <fullName evidence="8">ATP synthase subunit I</fullName>
    </submittedName>
</protein>
<feature type="region of interest" description="Disordered" evidence="5">
    <location>
        <begin position="1"/>
        <end position="25"/>
    </location>
</feature>
<evidence type="ECO:0000259" key="7">
    <source>
        <dbReference type="Pfam" id="PF24763"/>
    </source>
</evidence>
<feature type="compositionally biased region" description="Low complexity" evidence="5">
    <location>
        <begin position="9"/>
        <end position="20"/>
    </location>
</feature>
<dbReference type="STRING" id="211165.GCA_000317285_04790"/>
<proteinExistence type="predicted"/>
<comment type="subcellular location">
    <subcellularLocation>
        <location evidence="1">Membrane</location>
        <topology evidence="1">Multi-pass membrane protein</topology>
    </subcellularLocation>
</comment>
<dbReference type="GO" id="GO:0016020">
    <property type="term" value="C:membrane"/>
    <property type="evidence" value="ECO:0007669"/>
    <property type="project" value="UniProtKB-SubCell"/>
</dbReference>
<feature type="transmembrane region" description="Helical" evidence="6">
    <location>
        <begin position="41"/>
        <end position="60"/>
    </location>
</feature>
<organism evidence="8 9">
    <name type="scientific">Chlorogloeopsis fritschii PCC 6912</name>
    <dbReference type="NCBI Taxonomy" id="211165"/>
    <lineage>
        <taxon>Bacteria</taxon>
        <taxon>Bacillati</taxon>
        <taxon>Cyanobacteriota</taxon>
        <taxon>Cyanophyceae</taxon>
        <taxon>Nostocales</taxon>
        <taxon>Chlorogloeopsidaceae</taxon>
        <taxon>Chlorogloeopsis</taxon>
    </lineage>
</organism>
<feature type="transmembrane region" description="Helical" evidence="6">
    <location>
        <begin position="120"/>
        <end position="138"/>
    </location>
</feature>
<dbReference type="RefSeq" id="WP_016879700.1">
    <property type="nucleotide sequence ID" value="NZ_AJLN01000116.1"/>
</dbReference>
<evidence type="ECO:0000256" key="6">
    <source>
        <dbReference type="SAM" id="Phobius"/>
    </source>
</evidence>
<dbReference type="Proteomes" id="UP000268857">
    <property type="component" value="Unassembled WGS sequence"/>
</dbReference>
<sequence>MSLSDESTDPTPTTRQDTQSGFEDTEPVDSMQEFYKLYQEFLVITLVLTGIIFISVWIFYSLNIALNYLLGAATGMVYVRMLAKDVERLGQEKRQLSKNRFALLVIIILVASRWNQLQILPIFLGFLTYKATLIFYVIRESFLSALPNPRQP</sequence>
<feature type="transmembrane region" description="Helical" evidence="6">
    <location>
        <begin position="95"/>
        <end position="114"/>
    </location>
</feature>
<feature type="transmembrane region" description="Helical" evidence="6">
    <location>
        <begin position="66"/>
        <end position="83"/>
    </location>
</feature>
<keyword evidence="2 6" id="KW-0812">Transmembrane</keyword>
<evidence type="ECO:0000256" key="2">
    <source>
        <dbReference type="ARBA" id="ARBA00022692"/>
    </source>
</evidence>
<evidence type="ECO:0000313" key="8">
    <source>
        <dbReference type="EMBL" id="RUR83413.1"/>
    </source>
</evidence>
<accession>A0A433NKU1</accession>